<dbReference type="InterPro" id="IPR041577">
    <property type="entry name" value="RT_RNaseH_2"/>
</dbReference>
<sequence length="682" mass="78369">MATKSSSIQRLRKKGFGRTSFDASAWAYMMKAKEDADLPEVITDNFSFHGQYIGNESFGAKPYNEQVNNELSFSYGQVRVLTNLFLLSFHEFDAILGLDWLTRHNAMVDCQSRSMRLVSLKGKEILLSLKKLEVVDRIISTVTARKLIAQGTDAYLAYIIDKPKSRSEVSQVSVVKEFTDVFSKELPVFSRIDLRSGYYQIKIKNNDIPKTMFRSRYGYYKFLVMPFGLTNTPALKAVLIETPTLAQPELGVEYTIYTDASLNGLGCVLMQNRKVIAYASHQLKPHETNYLTHDMELVVVVLSLKLWRYYLYGESFEKLKAVLIETPTLAQPELGVEYTIYTDASLNGLGCVFMQNRKVIAYASHQLKPHETNYLTHDMELVVVVLSLKLWRYYLYGERYCNYSDHKSLKYLMTQKELNLRQRRWLKLLKDYDLIIEYHLGKANVVADALSRKTVAALLSLQAKVTLADNGALLAKLVVKPTHLPQILEEQKKDIQCERFKQMMLSAKAVHFSIVAWNEEVYLRIRPNILTCQRVKAEHQVPSGKLYPLEILEWKWDKITMDFVSGLPISPSNKISIWVVVDRLTILAHFLPINTTYSLEKLTELYIVEVVCLHGVPSSVMSNRYRSNPKHVVQAEELEIEPNLSYEEEPVCILAKEVKELRNKGISLVKVLWRNHNTKEAT</sequence>
<proteinExistence type="predicted"/>
<feature type="domain" description="Reverse transcriptase/retrotransposon-derived protein RNase H-like" evidence="9">
    <location>
        <begin position="234"/>
        <end position="316"/>
    </location>
</feature>
<evidence type="ECO:0000259" key="9">
    <source>
        <dbReference type="Pfam" id="PF17919"/>
    </source>
</evidence>
<organism evidence="10 11">
    <name type="scientific">Gossypium australe</name>
    <dbReference type="NCBI Taxonomy" id="47621"/>
    <lineage>
        <taxon>Eukaryota</taxon>
        <taxon>Viridiplantae</taxon>
        <taxon>Streptophyta</taxon>
        <taxon>Embryophyta</taxon>
        <taxon>Tracheophyta</taxon>
        <taxon>Spermatophyta</taxon>
        <taxon>Magnoliopsida</taxon>
        <taxon>eudicotyledons</taxon>
        <taxon>Gunneridae</taxon>
        <taxon>Pentapetalae</taxon>
        <taxon>rosids</taxon>
        <taxon>malvids</taxon>
        <taxon>Malvales</taxon>
        <taxon>Malvaceae</taxon>
        <taxon>Malvoideae</taxon>
        <taxon>Gossypium</taxon>
    </lineage>
</organism>
<dbReference type="Gene3D" id="2.40.70.10">
    <property type="entry name" value="Acid Proteases"/>
    <property type="match status" value="1"/>
</dbReference>
<evidence type="ECO:0000256" key="1">
    <source>
        <dbReference type="ARBA" id="ARBA00012493"/>
    </source>
</evidence>
<name>A0A5B6UUV3_9ROSI</name>
<dbReference type="GO" id="GO:0016787">
    <property type="term" value="F:hydrolase activity"/>
    <property type="evidence" value="ECO:0007669"/>
    <property type="project" value="UniProtKB-KW"/>
</dbReference>
<dbReference type="InterPro" id="IPR021109">
    <property type="entry name" value="Peptidase_aspartic_dom_sf"/>
</dbReference>
<dbReference type="Gene3D" id="3.30.70.270">
    <property type="match status" value="1"/>
</dbReference>
<keyword evidence="11" id="KW-1185">Reference proteome</keyword>
<dbReference type="InterPro" id="IPR043128">
    <property type="entry name" value="Rev_trsase/Diguanyl_cyclase"/>
</dbReference>
<dbReference type="InterPro" id="IPR012337">
    <property type="entry name" value="RNaseH-like_sf"/>
</dbReference>
<dbReference type="GO" id="GO:0004519">
    <property type="term" value="F:endonuclease activity"/>
    <property type="evidence" value="ECO:0007669"/>
    <property type="project" value="UniProtKB-KW"/>
</dbReference>
<dbReference type="Gene3D" id="3.30.420.10">
    <property type="entry name" value="Ribonuclease H-like superfamily/Ribonuclease H"/>
    <property type="match status" value="1"/>
</dbReference>
<dbReference type="Pfam" id="PF17919">
    <property type="entry name" value="RT_RNaseH_2"/>
    <property type="match status" value="1"/>
</dbReference>
<dbReference type="Gene3D" id="3.10.10.10">
    <property type="entry name" value="HIV Type 1 Reverse Transcriptase, subunit A, domain 1"/>
    <property type="match status" value="1"/>
</dbReference>
<keyword evidence="5" id="KW-0255">Endonuclease</keyword>
<evidence type="ECO:0000256" key="2">
    <source>
        <dbReference type="ARBA" id="ARBA00022679"/>
    </source>
</evidence>
<dbReference type="InterPro" id="IPR036397">
    <property type="entry name" value="RNaseH_sf"/>
</dbReference>
<dbReference type="PANTHER" id="PTHR34072:SF52">
    <property type="entry name" value="RIBONUCLEASE H"/>
    <property type="match status" value="1"/>
</dbReference>
<dbReference type="SUPFAM" id="SSF53098">
    <property type="entry name" value="Ribonuclease H-like"/>
    <property type="match status" value="1"/>
</dbReference>
<dbReference type="Pfam" id="PF08284">
    <property type="entry name" value="RVP_2"/>
    <property type="match status" value="1"/>
</dbReference>
<evidence type="ECO:0000259" key="8">
    <source>
        <dbReference type="Pfam" id="PF17917"/>
    </source>
</evidence>
<comment type="caution">
    <text evidence="10">The sequence shown here is derived from an EMBL/GenBank/DDBJ whole genome shotgun (WGS) entry which is preliminary data.</text>
</comment>
<dbReference type="AlphaFoldDB" id="A0A5B6UUV3"/>
<evidence type="ECO:0000256" key="3">
    <source>
        <dbReference type="ARBA" id="ARBA00022695"/>
    </source>
</evidence>
<evidence type="ECO:0000256" key="6">
    <source>
        <dbReference type="ARBA" id="ARBA00022801"/>
    </source>
</evidence>
<keyword evidence="7" id="KW-0695">RNA-directed DNA polymerase</keyword>
<evidence type="ECO:0000256" key="5">
    <source>
        <dbReference type="ARBA" id="ARBA00022759"/>
    </source>
</evidence>
<dbReference type="InterPro" id="IPR043502">
    <property type="entry name" value="DNA/RNA_pol_sf"/>
</dbReference>
<keyword evidence="6" id="KW-0378">Hydrolase</keyword>
<evidence type="ECO:0000256" key="4">
    <source>
        <dbReference type="ARBA" id="ARBA00022722"/>
    </source>
</evidence>
<evidence type="ECO:0000313" key="11">
    <source>
        <dbReference type="Proteomes" id="UP000325315"/>
    </source>
</evidence>
<dbReference type="EC" id="2.7.7.49" evidence="1"/>
<keyword evidence="3" id="KW-0548">Nucleotidyltransferase</keyword>
<dbReference type="CDD" id="cd09274">
    <property type="entry name" value="RNase_HI_RT_Ty3"/>
    <property type="match status" value="1"/>
</dbReference>
<keyword evidence="4" id="KW-0540">Nuclease</keyword>
<accession>A0A5B6UUV3</accession>
<dbReference type="GO" id="GO:0003964">
    <property type="term" value="F:RNA-directed DNA polymerase activity"/>
    <property type="evidence" value="ECO:0007669"/>
    <property type="project" value="UniProtKB-KW"/>
</dbReference>
<dbReference type="SUPFAM" id="SSF56672">
    <property type="entry name" value="DNA/RNA polymerases"/>
    <property type="match status" value="2"/>
</dbReference>
<dbReference type="GO" id="GO:0003676">
    <property type="term" value="F:nucleic acid binding"/>
    <property type="evidence" value="ECO:0007669"/>
    <property type="project" value="InterPro"/>
</dbReference>
<dbReference type="InterPro" id="IPR041373">
    <property type="entry name" value="RT_RNaseH"/>
</dbReference>
<gene>
    <name evidence="10" type="ORF">EPI10_028416</name>
</gene>
<evidence type="ECO:0000256" key="7">
    <source>
        <dbReference type="ARBA" id="ARBA00022918"/>
    </source>
</evidence>
<dbReference type="PANTHER" id="PTHR34072">
    <property type="entry name" value="ENZYMATIC POLYPROTEIN-RELATED"/>
    <property type="match status" value="1"/>
</dbReference>
<protein>
    <recommendedName>
        <fullName evidence="1">RNA-directed DNA polymerase</fullName>
        <ecNumber evidence="1">2.7.7.49</ecNumber>
    </recommendedName>
</protein>
<reference evidence="11" key="1">
    <citation type="journal article" date="2019" name="Plant Biotechnol. J.">
        <title>Genome sequencing of the Australian wild diploid species Gossypium australe highlights disease resistance and delayed gland morphogenesis.</title>
        <authorList>
            <person name="Cai Y."/>
            <person name="Cai X."/>
            <person name="Wang Q."/>
            <person name="Wang P."/>
            <person name="Zhang Y."/>
            <person name="Cai C."/>
            <person name="Xu Y."/>
            <person name="Wang K."/>
            <person name="Zhou Z."/>
            <person name="Wang C."/>
            <person name="Geng S."/>
            <person name="Li B."/>
            <person name="Dong Q."/>
            <person name="Hou Y."/>
            <person name="Wang H."/>
            <person name="Ai P."/>
            <person name="Liu Z."/>
            <person name="Yi F."/>
            <person name="Sun M."/>
            <person name="An G."/>
            <person name="Cheng J."/>
            <person name="Zhang Y."/>
            <person name="Shi Q."/>
            <person name="Xie Y."/>
            <person name="Shi X."/>
            <person name="Chang Y."/>
            <person name="Huang F."/>
            <person name="Chen Y."/>
            <person name="Hong S."/>
            <person name="Mi L."/>
            <person name="Sun Q."/>
            <person name="Zhang L."/>
            <person name="Zhou B."/>
            <person name="Peng R."/>
            <person name="Zhang X."/>
            <person name="Liu F."/>
        </authorList>
    </citation>
    <scope>NUCLEOTIDE SEQUENCE [LARGE SCALE GENOMIC DNA]</scope>
    <source>
        <strain evidence="11">cv. PA1801</strain>
    </source>
</reference>
<dbReference type="Pfam" id="PF17917">
    <property type="entry name" value="RT_RNaseH"/>
    <property type="match status" value="1"/>
</dbReference>
<dbReference type="EMBL" id="SMMG02000009">
    <property type="protein sequence ID" value="KAA3461880.1"/>
    <property type="molecule type" value="Genomic_DNA"/>
</dbReference>
<evidence type="ECO:0000313" key="10">
    <source>
        <dbReference type="EMBL" id="KAA3461880.1"/>
    </source>
</evidence>
<dbReference type="Proteomes" id="UP000325315">
    <property type="component" value="Unassembled WGS sequence"/>
</dbReference>
<feature type="domain" description="Reverse transcriptase RNase H-like" evidence="8">
    <location>
        <begin position="337"/>
        <end position="432"/>
    </location>
</feature>
<keyword evidence="2" id="KW-0808">Transferase</keyword>
<dbReference type="OrthoDB" id="425619at2759"/>